<keyword evidence="1" id="KW-0812">Transmembrane</keyword>
<feature type="domain" description="PKD" evidence="2">
    <location>
        <begin position="1588"/>
        <end position="1668"/>
    </location>
</feature>
<dbReference type="Gene3D" id="2.60.40.10">
    <property type="entry name" value="Immunoglobulins"/>
    <property type="match status" value="6"/>
</dbReference>
<proteinExistence type="predicted"/>
<keyword evidence="1" id="KW-0472">Membrane</keyword>
<dbReference type="SUPFAM" id="SSF50370">
    <property type="entry name" value="Ricin B-like lectins"/>
    <property type="match status" value="3"/>
</dbReference>
<keyword evidence="5" id="KW-1185">Reference proteome</keyword>
<dbReference type="CDD" id="cd00146">
    <property type="entry name" value="PKD"/>
    <property type="match status" value="6"/>
</dbReference>
<dbReference type="InterPro" id="IPR000772">
    <property type="entry name" value="Ricin_B_lectin"/>
</dbReference>
<dbReference type="SMART" id="SM00089">
    <property type="entry name" value="PKD"/>
    <property type="match status" value="6"/>
</dbReference>
<evidence type="ECO:0000256" key="1">
    <source>
        <dbReference type="SAM" id="Phobius"/>
    </source>
</evidence>
<dbReference type="Pfam" id="PF14200">
    <property type="entry name" value="RicinB_lectin_2"/>
    <property type="match status" value="3"/>
</dbReference>
<reference evidence="5" key="1">
    <citation type="submission" date="2018-08" db="EMBL/GenBank/DDBJ databases">
        <authorList>
            <person name="Khan S.A."/>
            <person name="J S.E."/>
        </authorList>
    </citation>
    <scope>NUCLEOTIDE SEQUENCE [LARGE SCALE GENOMIC DNA]</scope>
    <source>
        <strain evidence="5">PoM-212</strain>
    </source>
</reference>
<dbReference type="InterPro" id="IPR000601">
    <property type="entry name" value="PKD_dom"/>
</dbReference>
<sequence>MKKNYTLNSKTIRKYIYFIAFTGLAAGIAGFGPMFMGPGMTNPEPFSLGGNTAFPPGGVGTPAFESAFPNITFDSPIAFLPVPNDNSRIVVAQLNGEIYAIGSDNATNQKQLIVNWAPEVGDRNEGAVWDGGFLGLAIHPQFGVDPTKNLMFAYYSTNAANNGLGTGQGFSCNKEDFSGNYLILERFRVNPATMAFVAGSREMMIRRELYNTTHRGGGMTFGMDGYLYLTTGDQATYASAQDIANNLDGGVLRLDVDMIGGATSHAPKRFLQDPGVGNTNPGTPGFLPSAGLEMSGAFYFIPNDNPYNVPLGNTTSPVFEEYYTIGHRSPHRLTMDSATGDLYIGEVGESTHEEINVLRNTPSTAGKNYGWPLWEGNANFNPNCTPALTQLYNNNPHEGPLTDFVRSEAGSIIGGYVYRGSIAQFQGRYIAADYQTNQMFAINTQSGAKENLGVGPGQVISFGQDRNGELYMLTLGAGGDSGIFRLTESINTNGAPQLLSETGVFNTGVNNDFSDIGELTVTQGFIPYEMIDPFWSDGAYKRRWMAIPNDGSHNSAAEQIQWSENGDWQFPIGSVLVKHFNYPIDDTDPNVTRKIETRFSIKGTNGQFYFLTYKWNATETDATLVDMTVGDNATISVATSGGGTRNVNWLYPNNAQCIECHSPALGGSLGPRTRFLNKDFDYAEKSGTVGNQLVTLSALGILNQTITDLDTPGYLTHKAMDDLNASLDERARSYLDNNCAYCHQPATGNASPIDLRLSNSLAQTRVLTTIGNNIPGEPTINYIVVPGDAANSQLYHRANSLTPGVKMPPVAKGIIDTEGVALLEAWINQLQPPANPPTPGNYRIVNRATGETLQVPDGTQPNGANIAGAGYEGLPKQHFALEEPIAGDFQLRVLHSNKYADVQGGSTAMNANVWQFQGNLTPSQTWEIIDAGDGTFNIISKLSGYFLGQDATGNVRVLENDLSDFVRWEFRPTSPPLTIGLEVTPSLVITGEDGTNDELSIRLKSAPDTDVVVSLEGTGALDEFSLSTNQLTFTNGNWNEPQLITVFGQNDGAADGVQYYGIEVDIVNAQSDPDYAGFSETIGGYNEDDDGGAAGPPAPSIYRIINEDTGLSMEVLNAGIPDGTNVLEGPYEGNAHEQFELIFMGGGLYSFVVQHTGKAIDVQGSNPAAGTNIWQYTFSNSTTNLAQVWTLEDAGNGTYYIISERGGHYLTVEPNGNIQVNINDGSDRFKWRFEDTQNLNNAGLTMSDETLYTDEDGDEDTFTVVLDEMPTAQVNIGLFIIQGDDEITLSTNQLSFDSSNWNIPQTITVTGVDDTVADGVQEFTIEALVVAPINDPSYDEGVGDLLSGLNYDNDGGDNGAPRPGIYQIQNVGNTNNLTPENGGLVWRTNMLTQLYDASSFQHFELVDDGNGLYKLKLVDADMYVDIELGNTAAGANVWTYTSNIFNAQKWSIVEAGNETYHIISALTANRYLTVDGTGNVVVNQDNGDDAFRWRFLPTGFPPEAIASANVTSGNVDLEVQFTGSASTDDKNDIVSYLWDFGNGDTSNAADPVYTYTQGGTFTSTLTVTDGDGYTDISDSIEVVVNGRPVAVATADILTGIAPLEVNFTGNQSTDDQGITSYSWVFGDSGTSTESNPTRVFEIPGTYIVELTVQDEGGLEDTASVTITVNDNMPPVAVASANVTEGDAPLEVQFTGSQSTDDIAVVTYTWDFGDGSSSTEADPVHTFNIAGTYSVILAVTDGSGQEDTETIEITVNPAPGAPVANATSDITEGNAPLEVSFNSDQSTDDGTIESFEWDFGDGGTSTEANPVYTFNTAGTFTVTLTVTDDQGLMDNDTLEIVVTSLNAPPTAVANSNVTTGPAPLQVNFTGDQSIDDDAVVSYRWDLGDGTILNEANVTHIYNTPGVYLAVLRVTDAEGLEDTDSITITVAETGQAPIAIATSDVSEGVAPLEVTFTGDQSTVSSGDIQYAWDFGDGNTSAEANPVHTFTEVGEYSVVLTIMDGEGTTDTETLTIVVNEDNETLEEPSFEFVLAPNPSSEFVEVIMSDNFDMDEIIGVMLHDMSGRLIRQYTLNEVLAGNVIRIPVSVYRNEVYVVTVMFNNNEPVSRRLVIRN</sequence>
<organism evidence="4 5">
    <name type="scientific">Maribacter algicola</name>
    <dbReference type="NCBI Taxonomy" id="2498892"/>
    <lineage>
        <taxon>Bacteria</taxon>
        <taxon>Pseudomonadati</taxon>
        <taxon>Bacteroidota</taxon>
        <taxon>Flavobacteriia</taxon>
        <taxon>Flavobacteriales</taxon>
        <taxon>Flavobacteriaceae</taxon>
        <taxon>Maribacter</taxon>
    </lineage>
</organism>
<dbReference type="PANTHER" id="PTHR46182">
    <property type="entry name" value="FI19480P1"/>
    <property type="match status" value="1"/>
</dbReference>
<dbReference type="EMBL" id="QUSX01000002">
    <property type="protein sequence ID" value="RRQ48857.1"/>
    <property type="molecule type" value="Genomic_DNA"/>
</dbReference>
<dbReference type="SMART" id="SM00458">
    <property type="entry name" value="RICIN"/>
    <property type="match status" value="3"/>
</dbReference>
<dbReference type="InterPro" id="IPR002126">
    <property type="entry name" value="Cadherin-like_dom"/>
</dbReference>
<feature type="domain" description="PKD" evidence="2">
    <location>
        <begin position="1502"/>
        <end position="1589"/>
    </location>
</feature>
<dbReference type="InterPro" id="IPR013783">
    <property type="entry name" value="Ig-like_fold"/>
</dbReference>
<dbReference type="PROSITE" id="PS50093">
    <property type="entry name" value="PKD"/>
    <property type="match status" value="6"/>
</dbReference>
<dbReference type="Pfam" id="PF18911">
    <property type="entry name" value="PKD_4"/>
    <property type="match status" value="6"/>
</dbReference>
<dbReference type="FunFam" id="2.60.40.10:FF:000270">
    <property type="entry name" value="Cell surface protein"/>
    <property type="match status" value="1"/>
</dbReference>
<comment type="caution">
    <text evidence="4">The sequence shown here is derived from an EMBL/GenBank/DDBJ whole genome shotgun (WGS) entry which is preliminary data.</text>
</comment>
<feature type="domain" description="Cadherin" evidence="3">
    <location>
        <begin position="1920"/>
        <end position="2027"/>
    </location>
</feature>
<feature type="transmembrane region" description="Helical" evidence="1">
    <location>
        <begin position="15"/>
        <end position="36"/>
    </location>
</feature>
<dbReference type="Proteomes" id="UP000286990">
    <property type="component" value="Unassembled WGS sequence"/>
</dbReference>
<dbReference type="Gene3D" id="2.120.10.30">
    <property type="entry name" value="TolB, C-terminal domain"/>
    <property type="match status" value="1"/>
</dbReference>
<dbReference type="PANTHER" id="PTHR46182:SF2">
    <property type="entry name" value="FI19480P1"/>
    <property type="match status" value="1"/>
</dbReference>
<dbReference type="InterPro" id="IPR011041">
    <property type="entry name" value="Quinoprot_gluc/sorb_DH_b-prop"/>
</dbReference>
<evidence type="ECO:0000259" key="3">
    <source>
        <dbReference type="PROSITE" id="PS50268"/>
    </source>
</evidence>
<dbReference type="RefSeq" id="WP_125223581.1">
    <property type="nucleotide sequence ID" value="NZ_QUSX01000002.1"/>
</dbReference>
<dbReference type="Gene3D" id="2.80.10.50">
    <property type="match status" value="4"/>
</dbReference>
<dbReference type="CDD" id="cd00161">
    <property type="entry name" value="beta-trefoil_Ricin-like"/>
    <property type="match status" value="3"/>
</dbReference>
<evidence type="ECO:0000313" key="5">
    <source>
        <dbReference type="Proteomes" id="UP000286990"/>
    </source>
</evidence>
<feature type="domain" description="PKD" evidence="2">
    <location>
        <begin position="1674"/>
        <end position="1754"/>
    </location>
</feature>
<dbReference type="OrthoDB" id="7794186at2"/>
<evidence type="ECO:0000313" key="4">
    <source>
        <dbReference type="EMBL" id="RRQ48857.1"/>
    </source>
</evidence>
<name>A0A426RIP4_9FLAO</name>
<evidence type="ECO:0000259" key="2">
    <source>
        <dbReference type="PROSITE" id="PS50093"/>
    </source>
</evidence>
<feature type="domain" description="PKD" evidence="2">
    <location>
        <begin position="1761"/>
        <end position="1842"/>
    </location>
</feature>
<dbReference type="PROSITE" id="PS50268">
    <property type="entry name" value="CADHERIN_2"/>
    <property type="match status" value="1"/>
</dbReference>
<accession>A0A426RIP4</accession>
<dbReference type="SUPFAM" id="SSF50952">
    <property type="entry name" value="Soluble quinoprotein glucose dehydrogenase"/>
    <property type="match status" value="1"/>
</dbReference>
<reference evidence="5" key="2">
    <citation type="submission" date="2018-12" db="EMBL/GenBank/DDBJ databases">
        <title>Maribacter lutimaris sp. nov., isolated from marine sediment.</title>
        <authorList>
            <person name="Kim K.K."/>
        </authorList>
    </citation>
    <scope>NUCLEOTIDE SEQUENCE [LARGE SCALE GENOMIC DNA]</scope>
    <source>
        <strain evidence="5">PoM-212</strain>
    </source>
</reference>
<dbReference type="InterPro" id="IPR035992">
    <property type="entry name" value="Ricin_B-like_lectins"/>
</dbReference>
<dbReference type="InterPro" id="IPR011042">
    <property type="entry name" value="6-blade_b-propeller_TolB-like"/>
</dbReference>
<dbReference type="InterPro" id="IPR035986">
    <property type="entry name" value="PKD_dom_sf"/>
</dbReference>
<dbReference type="GO" id="GO:0031410">
    <property type="term" value="C:cytoplasmic vesicle"/>
    <property type="evidence" value="ECO:0007669"/>
    <property type="project" value="TreeGrafter"/>
</dbReference>
<dbReference type="InterPro" id="IPR022409">
    <property type="entry name" value="PKD/Chitinase_dom"/>
</dbReference>
<dbReference type="InterPro" id="IPR012938">
    <property type="entry name" value="Glc/Sorbosone_DH"/>
</dbReference>
<dbReference type="GO" id="GO:0016020">
    <property type="term" value="C:membrane"/>
    <property type="evidence" value="ECO:0007669"/>
    <property type="project" value="InterPro"/>
</dbReference>
<dbReference type="GO" id="GO:0007156">
    <property type="term" value="P:homophilic cell adhesion via plasma membrane adhesion molecules"/>
    <property type="evidence" value="ECO:0007669"/>
    <property type="project" value="InterPro"/>
</dbReference>
<dbReference type="SUPFAM" id="SSF49299">
    <property type="entry name" value="PKD domain"/>
    <property type="match status" value="6"/>
</dbReference>
<protein>
    <submittedName>
        <fullName evidence="4">PKD domain-containing protein</fullName>
    </submittedName>
</protein>
<feature type="domain" description="PKD" evidence="2">
    <location>
        <begin position="1848"/>
        <end position="1928"/>
    </location>
</feature>
<dbReference type="GO" id="GO:0005509">
    <property type="term" value="F:calcium ion binding"/>
    <property type="evidence" value="ECO:0007669"/>
    <property type="project" value="InterPro"/>
</dbReference>
<dbReference type="InterPro" id="IPR029865">
    <property type="entry name" value="KIAA0319-like"/>
</dbReference>
<feature type="domain" description="PKD" evidence="2">
    <location>
        <begin position="1935"/>
        <end position="2022"/>
    </location>
</feature>
<dbReference type="Pfam" id="PF07995">
    <property type="entry name" value="GSDH"/>
    <property type="match status" value="2"/>
</dbReference>
<gene>
    <name evidence="4" type="ORF">DZC72_14440</name>
</gene>
<keyword evidence="1" id="KW-1133">Transmembrane helix</keyword>